<proteinExistence type="inferred from homology"/>
<dbReference type="GO" id="GO:0005886">
    <property type="term" value="C:plasma membrane"/>
    <property type="evidence" value="ECO:0007669"/>
    <property type="project" value="UniProtKB-SubCell"/>
</dbReference>
<sequence length="134" mass="14910">LDRFVFSIIALPNRLVPVGQTLQCFQCDLGLWNSCSNNKTNCSQGEQCFVGIGKAVYFADIREKGCTPKEQCDKNTTVEFSTNKTLYLMKKSCCGNPLCNAAPEPCVALVPQILMFAVLALFRAKVLKLSWVEY</sequence>
<keyword evidence="2" id="KW-1003">Cell membrane</keyword>
<evidence type="ECO:0000256" key="5">
    <source>
        <dbReference type="ARBA" id="ARBA00023136"/>
    </source>
</evidence>
<keyword evidence="12" id="KW-1185">Reference proteome</keyword>
<name>A0AAY4EFU2_9TELE</name>
<evidence type="ECO:0000256" key="3">
    <source>
        <dbReference type="ARBA" id="ARBA00022622"/>
    </source>
</evidence>
<dbReference type="GO" id="GO:0098552">
    <property type="term" value="C:side of membrane"/>
    <property type="evidence" value="ECO:0007669"/>
    <property type="project" value="UniProtKB-KW"/>
</dbReference>
<dbReference type="Proteomes" id="UP000694580">
    <property type="component" value="Chromosome 5"/>
</dbReference>
<comment type="subcellular location">
    <subcellularLocation>
        <location evidence="1">Cell membrane</location>
        <topology evidence="1">Lipid-anchor</topology>
        <topology evidence="1">GPI-anchor</topology>
    </subcellularLocation>
</comment>
<evidence type="ECO:0000256" key="9">
    <source>
        <dbReference type="ARBA" id="ARBA00029446"/>
    </source>
</evidence>
<reference evidence="11 12" key="1">
    <citation type="submission" date="2020-06" db="EMBL/GenBank/DDBJ databases">
        <authorList>
            <consortium name="Wellcome Sanger Institute Data Sharing"/>
        </authorList>
    </citation>
    <scope>NUCLEOTIDE SEQUENCE [LARGE SCALE GENOMIC DNA]</scope>
</reference>
<organism evidence="11 12">
    <name type="scientific">Denticeps clupeoides</name>
    <name type="common">denticle herring</name>
    <dbReference type="NCBI Taxonomy" id="299321"/>
    <lineage>
        <taxon>Eukaryota</taxon>
        <taxon>Metazoa</taxon>
        <taxon>Chordata</taxon>
        <taxon>Craniata</taxon>
        <taxon>Vertebrata</taxon>
        <taxon>Euteleostomi</taxon>
        <taxon>Actinopterygii</taxon>
        <taxon>Neopterygii</taxon>
        <taxon>Teleostei</taxon>
        <taxon>Clupei</taxon>
        <taxon>Clupeiformes</taxon>
        <taxon>Denticipitoidei</taxon>
        <taxon>Denticipitidae</taxon>
        <taxon>Denticeps</taxon>
    </lineage>
</organism>
<keyword evidence="4" id="KW-0732">Signal</keyword>
<dbReference type="AlphaFoldDB" id="A0AAY4EFU2"/>
<keyword evidence="6" id="KW-1015">Disulfide bond</keyword>
<feature type="domain" description="UPAR/Ly6" evidence="10">
    <location>
        <begin position="20"/>
        <end position="101"/>
    </location>
</feature>
<evidence type="ECO:0000256" key="7">
    <source>
        <dbReference type="ARBA" id="ARBA00023180"/>
    </source>
</evidence>
<evidence type="ECO:0000313" key="11">
    <source>
        <dbReference type="Ensembl" id="ENSDCDP00010056502.1"/>
    </source>
</evidence>
<dbReference type="Ensembl" id="ENSDCDT00010067147.1">
    <property type="protein sequence ID" value="ENSDCDP00010056502.1"/>
    <property type="gene ID" value="ENSDCDG00010032191.1"/>
</dbReference>
<dbReference type="PANTHER" id="PTHR47613:SF1">
    <property type="entry name" value="SPERM ACROSOME MEMBRANE-ASSOCIATED PROTEIN 4"/>
    <property type="match status" value="1"/>
</dbReference>
<keyword evidence="7" id="KW-0325">Glycoprotein</keyword>
<dbReference type="Pfam" id="PF00021">
    <property type="entry name" value="UPAR_LY6"/>
    <property type="match status" value="1"/>
</dbReference>
<evidence type="ECO:0000256" key="8">
    <source>
        <dbReference type="ARBA" id="ARBA00023288"/>
    </source>
</evidence>
<evidence type="ECO:0000259" key="10">
    <source>
        <dbReference type="Pfam" id="PF00021"/>
    </source>
</evidence>
<evidence type="ECO:0000256" key="1">
    <source>
        <dbReference type="ARBA" id="ARBA00004609"/>
    </source>
</evidence>
<dbReference type="GeneTree" id="ENSGT00510000049347"/>
<keyword evidence="8" id="KW-0449">Lipoprotein</keyword>
<dbReference type="InterPro" id="IPR045860">
    <property type="entry name" value="Snake_toxin-like_sf"/>
</dbReference>
<evidence type="ECO:0000256" key="4">
    <source>
        <dbReference type="ARBA" id="ARBA00022729"/>
    </source>
</evidence>
<dbReference type="SUPFAM" id="SSF57302">
    <property type="entry name" value="Snake toxin-like"/>
    <property type="match status" value="1"/>
</dbReference>
<dbReference type="PANTHER" id="PTHR47613">
    <property type="entry name" value="SPERM ACROSOME MEMBRANE-ASSOCIATED PROTEIN 4"/>
    <property type="match status" value="1"/>
</dbReference>
<accession>A0AAY4EFU2</accession>
<comment type="similarity">
    <text evidence="9">Belongs to the SPACA4/bouncer family.</text>
</comment>
<keyword evidence="5" id="KW-0472">Membrane</keyword>
<reference evidence="11" key="3">
    <citation type="submission" date="2025-09" db="UniProtKB">
        <authorList>
            <consortium name="Ensembl"/>
        </authorList>
    </citation>
    <scope>IDENTIFICATION</scope>
</reference>
<evidence type="ECO:0000313" key="12">
    <source>
        <dbReference type="Proteomes" id="UP000694580"/>
    </source>
</evidence>
<reference evidence="11" key="2">
    <citation type="submission" date="2025-08" db="UniProtKB">
        <authorList>
            <consortium name="Ensembl"/>
        </authorList>
    </citation>
    <scope>IDENTIFICATION</scope>
</reference>
<dbReference type="InterPro" id="IPR016054">
    <property type="entry name" value="LY6_UPA_recep-like"/>
</dbReference>
<dbReference type="GO" id="GO:0035036">
    <property type="term" value="P:sperm-egg recognition"/>
    <property type="evidence" value="ECO:0007669"/>
    <property type="project" value="TreeGrafter"/>
</dbReference>
<protein>
    <recommendedName>
        <fullName evidence="10">UPAR/Ly6 domain-containing protein</fullName>
    </recommendedName>
</protein>
<dbReference type="Gene3D" id="2.10.60.10">
    <property type="entry name" value="CD59"/>
    <property type="match status" value="1"/>
</dbReference>
<keyword evidence="3" id="KW-0336">GPI-anchor</keyword>
<evidence type="ECO:0000256" key="2">
    <source>
        <dbReference type="ARBA" id="ARBA00022475"/>
    </source>
</evidence>
<evidence type="ECO:0000256" key="6">
    <source>
        <dbReference type="ARBA" id="ARBA00023157"/>
    </source>
</evidence>
<dbReference type="InterPro" id="IPR046354">
    <property type="entry name" value="SPACA4/Bouncer"/>
</dbReference>